<feature type="region of interest" description="Disordered" evidence="1">
    <location>
        <begin position="147"/>
        <end position="180"/>
    </location>
</feature>
<dbReference type="PANTHER" id="PTHR43735">
    <property type="entry name" value="APOPTOSIS-INDUCING FACTOR 1"/>
    <property type="match status" value="1"/>
</dbReference>
<sequence>MSPLIKAFIHKTVAVLGASYGGARTAQLLAQQLPSDWRVVLIDRNTHFNHLYALPRFATLPGHEHKAFIPYTNVYELPPDIPSIGDRSRHLILNAQVTSIKEHSLTLSRSFPEHDIVNGVLNFDFAVYALGSHLPAPINLWGPVGDEEDVKASEKPESAPVTSEETPASLRTETSGESTPVAVAPASFPAKAVVVSSTRVNSESFVTKPQPVQLKPSSNILTEKPATELVRGTKPAAINWLKRFHKRIEKASSVLVVGGGALGIQYASDIAEVFPNKAVTLLHSRQRLLPRFDEGMHDEILSTLFSLNVTTILGERLDLNYPGKIVVNEHGIPERMVRTLSGREIRAELVLLCTGQTPNTGLIKELLPDSIVPEGSSKGSIRVTRTLQIGVPAPVASTSTTGSNLSVSSTSTSPSEKQEAHAQDPELTVPYPNLFAIGDAADAFGAINAGHNAYFQGEVAARNILKIIEAANEGKDEKEVELEKYTPGPPAIKISLGLTKALFQINGVVGKKSDVSEDLDAPAMWNYMHIATDEEGMLTL</sequence>
<accession>A0ABP1D4T4</accession>
<evidence type="ECO:0000313" key="3">
    <source>
        <dbReference type="EMBL" id="CAL1702880.1"/>
    </source>
</evidence>
<dbReference type="Gene3D" id="3.50.50.100">
    <property type="match status" value="1"/>
</dbReference>
<feature type="region of interest" description="Disordered" evidence="1">
    <location>
        <begin position="394"/>
        <end position="425"/>
    </location>
</feature>
<feature type="compositionally biased region" description="Low complexity" evidence="1">
    <location>
        <begin position="397"/>
        <end position="415"/>
    </location>
</feature>
<reference evidence="4" key="1">
    <citation type="submission" date="2024-04" db="EMBL/GenBank/DDBJ databases">
        <authorList>
            <person name="Shaw F."/>
            <person name="Minotto A."/>
        </authorList>
    </citation>
    <scope>NUCLEOTIDE SEQUENCE [LARGE SCALE GENOMIC DNA]</scope>
</reference>
<dbReference type="InterPro" id="IPR036188">
    <property type="entry name" value="FAD/NAD-bd_sf"/>
</dbReference>
<dbReference type="SUPFAM" id="SSF51905">
    <property type="entry name" value="FAD/NAD(P)-binding domain"/>
    <property type="match status" value="1"/>
</dbReference>
<evidence type="ECO:0000313" key="4">
    <source>
        <dbReference type="Proteomes" id="UP001497453"/>
    </source>
</evidence>
<evidence type="ECO:0000256" key="1">
    <source>
        <dbReference type="SAM" id="MobiDB-lite"/>
    </source>
</evidence>
<organism evidence="3 4">
    <name type="scientific">Somion occarium</name>
    <dbReference type="NCBI Taxonomy" id="3059160"/>
    <lineage>
        <taxon>Eukaryota</taxon>
        <taxon>Fungi</taxon>
        <taxon>Dikarya</taxon>
        <taxon>Basidiomycota</taxon>
        <taxon>Agaricomycotina</taxon>
        <taxon>Agaricomycetes</taxon>
        <taxon>Polyporales</taxon>
        <taxon>Cerrenaceae</taxon>
        <taxon>Somion</taxon>
    </lineage>
</organism>
<gene>
    <name evidence="3" type="ORF">GFSPODELE1_LOCUS4285</name>
</gene>
<dbReference type="InterPro" id="IPR023753">
    <property type="entry name" value="FAD/NAD-binding_dom"/>
</dbReference>
<dbReference type="Proteomes" id="UP001497453">
    <property type="component" value="Chromosome 2"/>
</dbReference>
<evidence type="ECO:0000259" key="2">
    <source>
        <dbReference type="Pfam" id="PF07992"/>
    </source>
</evidence>
<dbReference type="PANTHER" id="PTHR43735:SF2">
    <property type="entry name" value="FE-REGULATED PROTEIN 8"/>
    <property type="match status" value="1"/>
</dbReference>
<protein>
    <recommendedName>
        <fullName evidence="2">FAD/NAD(P)-binding domain-containing protein</fullName>
    </recommendedName>
</protein>
<dbReference type="Pfam" id="PF07992">
    <property type="entry name" value="Pyr_redox_2"/>
    <property type="match status" value="1"/>
</dbReference>
<dbReference type="Gene3D" id="3.50.50.60">
    <property type="entry name" value="FAD/NAD(P)-binding domain"/>
    <property type="match status" value="3"/>
</dbReference>
<dbReference type="EMBL" id="OZ037945">
    <property type="protein sequence ID" value="CAL1702880.1"/>
    <property type="molecule type" value="Genomic_DNA"/>
</dbReference>
<name>A0ABP1D4T4_9APHY</name>
<keyword evidence="4" id="KW-1185">Reference proteome</keyword>
<proteinExistence type="predicted"/>
<feature type="compositionally biased region" description="Polar residues" evidence="1">
    <location>
        <begin position="160"/>
        <end position="178"/>
    </location>
</feature>
<feature type="domain" description="FAD/NAD(P)-binding" evidence="2">
    <location>
        <begin position="249"/>
        <end position="391"/>
    </location>
</feature>